<keyword evidence="2" id="KW-0472">Membrane</keyword>
<keyword evidence="2" id="KW-1133">Transmembrane helix</keyword>
<feature type="compositionally biased region" description="Polar residues" evidence="1">
    <location>
        <begin position="66"/>
        <end position="85"/>
    </location>
</feature>
<feature type="transmembrane region" description="Helical" evidence="2">
    <location>
        <begin position="30"/>
        <end position="49"/>
    </location>
</feature>
<proteinExistence type="predicted"/>
<dbReference type="AlphaFoldDB" id="A0A7L6ATG8"/>
<organism evidence="3 4">
    <name type="scientific">Candidatus Thiothrix singaporensis</name>
    <dbReference type="NCBI Taxonomy" id="2799669"/>
    <lineage>
        <taxon>Bacteria</taxon>
        <taxon>Pseudomonadati</taxon>
        <taxon>Pseudomonadota</taxon>
        <taxon>Gammaproteobacteria</taxon>
        <taxon>Thiotrichales</taxon>
        <taxon>Thiotrichaceae</taxon>
        <taxon>Thiothrix</taxon>
    </lineage>
</organism>
<feature type="transmembrane region" description="Helical" evidence="2">
    <location>
        <begin position="5"/>
        <end position="24"/>
    </location>
</feature>
<evidence type="ECO:0000313" key="4">
    <source>
        <dbReference type="Proteomes" id="UP000510621"/>
    </source>
</evidence>
<evidence type="ECO:0000313" key="3">
    <source>
        <dbReference type="EMBL" id="QLQ32412.1"/>
    </source>
</evidence>
<dbReference type="Proteomes" id="UP000510621">
    <property type="component" value="Chromosome"/>
</dbReference>
<keyword evidence="4" id="KW-1185">Reference proteome</keyword>
<feature type="region of interest" description="Disordered" evidence="1">
    <location>
        <begin position="62"/>
        <end position="85"/>
    </location>
</feature>
<protein>
    <submittedName>
        <fullName evidence="3">Uncharacterized protein</fullName>
    </submittedName>
</protein>
<name>A0A7L6ATG8_9GAMM</name>
<keyword evidence="2" id="KW-0812">Transmembrane</keyword>
<accession>A0A7L6ATG8</accession>
<reference evidence="3" key="1">
    <citation type="submission" date="2020-06" db="EMBL/GenBank/DDBJ databases">
        <title>Analysis procedures for assessing recovery of high quality, complete, closed genomes from Nanopore long read metagenome sequencing.</title>
        <authorList>
            <person name="Bessarab I."/>
            <person name="Arumugam K."/>
            <person name="Haryono M."/>
            <person name="Liu X."/>
            <person name="Roy S."/>
            <person name="Zuniga-Montanez R.E."/>
            <person name="Qiu G."/>
            <person name="Drautz-Moses D.I."/>
            <person name="Law Y.Y."/>
            <person name="Wuertz S."/>
            <person name="Lauro F.M."/>
            <person name="Huson D.H."/>
            <person name="Williams R.B."/>
        </authorList>
    </citation>
    <scope>NUCLEOTIDE SEQUENCE [LARGE SCALE GENOMIC DNA]</scope>
    <source>
        <strain evidence="3">SSD2</strain>
    </source>
</reference>
<evidence type="ECO:0000256" key="1">
    <source>
        <dbReference type="SAM" id="MobiDB-lite"/>
    </source>
</evidence>
<dbReference type="EMBL" id="CP059265">
    <property type="protein sequence ID" value="QLQ32412.1"/>
    <property type="molecule type" value="Genomic_DNA"/>
</dbReference>
<gene>
    <name evidence="3" type="ORF">HZT40_13400</name>
</gene>
<sequence>MSSQALLRLTLYVFAGIGVFSVLANLINGFGFLQTLAGVAMASALALFYKIGRDDGKNDCLLNYNPKAQQPDKQPSARQPQEPSL</sequence>
<dbReference type="KEGG" id="this:HZT40_13400"/>
<evidence type="ECO:0000256" key="2">
    <source>
        <dbReference type="SAM" id="Phobius"/>
    </source>
</evidence>